<protein>
    <recommendedName>
        <fullName evidence="6">Xylanolytic transcriptional activator regulatory domain-containing protein</fullName>
    </recommendedName>
</protein>
<keyword evidence="3" id="KW-0805">Transcription regulation</keyword>
<dbReference type="InterPro" id="IPR007219">
    <property type="entry name" value="XnlR_reg_dom"/>
</dbReference>
<comment type="caution">
    <text evidence="7">The sequence shown here is derived from an EMBL/GenBank/DDBJ whole genome shotgun (WGS) entry which is preliminary data.</text>
</comment>
<evidence type="ECO:0000256" key="1">
    <source>
        <dbReference type="ARBA" id="ARBA00004123"/>
    </source>
</evidence>
<feature type="domain" description="Xylanolytic transcriptional activator regulatory" evidence="6">
    <location>
        <begin position="155"/>
        <end position="236"/>
    </location>
</feature>
<evidence type="ECO:0000256" key="5">
    <source>
        <dbReference type="ARBA" id="ARBA00023242"/>
    </source>
</evidence>
<reference evidence="7 8" key="1">
    <citation type="journal article" date="2025" name="Microbiol. Resour. Announc.">
        <title>Draft genome sequences for Neonectria magnoliae and Neonectria punicea, canker pathogens of Liriodendron tulipifera and Acer saccharum in West Virginia.</title>
        <authorList>
            <person name="Petronek H.M."/>
            <person name="Kasson M.T."/>
            <person name="Metheny A.M."/>
            <person name="Stauder C.M."/>
            <person name="Lovett B."/>
            <person name="Lynch S.C."/>
            <person name="Garnas J.R."/>
            <person name="Kasson L.R."/>
            <person name="Stajich J.E."/>
        </authorList>
    </citation>
    <scope>NUCLEOTIDE SEQUENCE [LARGE SCALE GENOMIC DNA]</scope>
    <source>
        <strain evidence="7 8">NRRL 64653</strain>
    </source>
</reference>
<gene>
    <name evidence="7" type="ORF">QQX98_008731</name>
</gene>
<dbReference type="CDD" id="cd12148">
    <property type="entry name" value="fungal_TF_MHR"/>
    <property type="match status" value="1"/>
</dbReference>
<evidence type="ECO:0000256" key="2">
    <source>
        <dbReference type="ARBA" id="ARBA00022723"/>
    </source>
</evidence>
<dbReference type="InterPro" id="IPR050815">
    <property type="entry name" value="TF_fung"/>
</dbReference>
<keyword evidence="4" id="KW-0804">Transcription</keyword>
<evidence type="ECO:0000313" key="7">
    <source>
        <dbReference type="EMBL" id="KAK7409123.1"/>
    </source>
</evidence>
<organism evidence="7 8">
    <name type="scientific">Neonectria punicea</name>
    <dbReference type="NCBI Taxonomy" id="979145"/>
    <lineage>
        <taxon>Eukaryota</taxon>
        <taxon>Fungi</taxon>
        <taxon>Dikarya</taxon>
        <taxon>Ascomycota</taxon>
        <taxon>Pezizomycotina</taxon>
        <taxon>Sordariomycetes</taxon>
        <taxon>Hypocreomycetidae</taxon>
        <taxon>Hypocreales</taxon>
        <taxon>Nectriaceae</taxon>
        <taxon>Neonectria</taxon>
    </lineage>
</organism>
<evidence type="ECO:0000313" key="8">
    <source>
        <dbReference type="Proteomes" id="UP001498476"/>
    </source>
</evidence>
<evidence type="ECO:0000256" key="3">
    <source>
        <dbReference type="ARBA" id="ARBA00023015"/>
    </source>
</evidence>
<dbReference type="PANTHER" id="PTHR47338:SF10">
    <property type="entry name" value="TRANSCRIPTION FACTOR DOMAIN-CONTAINING PROTEIN-RELATED"/>
    <property type="match status" value="1"/>
</dbReference>
<comment type="subcellular location">
    <subcellularLocation>
        <location evidence="1">Nucleus</location>
    </subcellularLocation>
</comment>
<proteinExistence type="predicted"/>
<accession>A0ABR1GUG4</accession>
<evidence type="ECO:0000259" key="6">
    <source>
        <dbReference type="SMART" id="SM00906"/>
    </source>
</evidence>
<dbReference type="EMBL" id="JAZAVJ010000162">
    <property type="protein sequence ID" value="KAK7409123.1"/>
    <property type="molecule type" value="Genomic_DNA"/>
</dbReference>
<dbReference type="Proteomes" id="UP001498476">
    <property type="component" value="Unassembled WGS sequence"/>
</dbReference>
<sequence length="507" mass="56478">MLIMPEDLEYRLKTNQESVSSSSRPSPASFEDELIETGRSEQLPPQPVVEELTNVYFSSLHCDAPMLHPSRYLASLYLPPHMQPPMCLQYAVMALAATICPTYGHLAHAFYRRSRNYFDADEMKGEGDRFVTLAHVQCLLILSYFEVKQLWFSRSSMSTSRTVRLGQILGLHQLDGEGGMGPTMPPPKDWCEHEEQRRAMWAVFCSDRNTSSTTGWPCLMDSRRIQTLLPASEAAFELGMQEASVTLAQAVNHEDVRCSAYACRIVASYLFHECLDHTYQDHTDTDPIDVRNSVFWKRHQDLNNALATAFVTLPEHLRNPEHSNYRDAVTINLQLHTATICLHRIGVARAKKYDSPRDILLATQVRLLPAAHEIFGIVASLADVNAMFQNPMVAFAAYMAGFVFLEDFLATSNRQSEANMGSLMDLMVTIGHQNTVTASLAVQMAHAVQKAGIDPSAVEKVKPLMAKMELKGPLMAQPNEASGSVVFCPFEMPSGPEGAPMAYPTSV</sequence>
<dbReference type="Pfam" id="PF04082">
    <property type="entry name" value="Fungal_trans"/>
    <property type="match status" value="1"/>
</dbReference>
<keyword evidence="5" id="KW-0539">Nucleus</keyword>
<dbReference type="SMART" id="SM00906">
    <property type="entry name" value="Fungal_trans"/>
    <property type="match status" value="1"/>
</dbReference>
<keyword evidence="2" id="KW-0479">Metal-binding</keyword>
<dbReference type="PANTHER" id="PTHR47338">
    <property type="entry name" value="ZN(II)2CYS6 TRANSCRIPTION FACTOR (EUROFUNG)-RELATED"/>
    <property type="match status" value="1"/>
</dbReference>
<evidence type="ECO:0000256" key="4">
    <source>
        <dbReference type="ARBA" id="ARBA00023163"/>
    </source>
</evidence>
<name>A0ABR1GUG4_9HYPO</name>
<keyword evidence="8" id="KW-1185">Reference proteome</keyword>